<dbReference type="KEGG" id="cten:18248488"/>
<sequence>MPTISVDKQDLYEYLGRSYTTQEFDELCFDFGIELDEDTTEDCTAGERPQLKIEVPANRYDMLCFEGIAQALNVFLGRQLPPTYKLSKPTTKLTIHKSVEEVRPYAAAAILRNIKFDQRTYDSFIALQDKLHTNLCRNRTLVAIGTHDLDTIQGPFTYEALKPQDVKFAPLNQTQVMDGPGLMEFYEKDKHLSKYLHIIRESPVYPVVLDSNRTVCSMPPIINSNHSKITKDTTNVFIDVTGTDRTKTEIVVQIMVAMFSAHCAEKFEIEPVEIISEHNGQSRLCPSVTPRKAHAEISYINSCLALDLSGADIAKLLKKMELEAEVSTSDSKLLEVSIPITRSDILHQCDIMEDAAIGFGFNNIKKTKPKSESLVASALPVNKIADICRVASAQAGYSEIMALTLCSHDENFKFLRVKDDETKAVKLENPKTFEYQVVRTTLLPGLLKTIKENRKHSLPIKVFECGDIVLKNDATERRAINQRNWAAIIAGKTSGFEYVQGLLGKLMQTLRANWIEFPKENTGRGYWIEEDSENPTFFPGRGAKIYFRAGPDAKEQVIGSLGVLHPEVMKSFEIPYAASSVEINVEAFL</sequence>
<dbReference type="GO" id="GO:0000287">
    <property type="term" value="F:magnesium ion binding"/>
    <property type="evidence" value="ECO:0007669"/>
    <property type="project" value="InterPro"/>
</dbReference>
<evidence type="ECO:0000256" key="8">
    <source>
        <dbReference type="ARBA" id="ARBA00022598"/>
    </source>
</evidence>
<dbReference type="InterPro" id="IPR045060">
    <property type="entry name" value="Phe-tRNA-ligase_IIc_bsu"/>
</dbReference>
<dbReference type="OrthoDB" id="1698572at2759"/>
<dbReference type="PANTHER" id="PTHR10947">
    <property type="entry name" value="PHENYLALANYL-TRNA SYNTHETASE BETA CHAIN AND LEUCINE-RICH REPEAT-CONTAINING PROTEIN 47"/>
    <property type="match status" value="1"/>
</dbReference>
<dbReference type="STRING" id="590646.G3BCF0"/>
<dbReference type="Gene3D" id="3.30.56.10">
    <property type="match status" value="2"/>
</dbReference>
<evidence type="ECO:0000256" key="7">
    <source>
        <dbReference type="ARBA" id="ARBA00022490"/>
    </source>
</evidence>
<comment type="catalytic activity">
    <reaction evidence="16">
        <text>tRNA(Phe) + L-phenylalanine + ATP = L-phenylalanyl-tRNA(Phe) + AMP + diphosphate + H(+)</text>
        <dbReference type="Rhea" id="RHEA:19413"/>
        <dbReference type="Rhea" id="RHEA-COMP:9668"/>
        <dbReference type="Rhea" id="RHEA-COMP:9699"/>
        <dbReference type="ChEBI" id="CHEBI:15378"/>
        <dbReference type="ChEBI" id="CHEBI:30616"/>
        <dbReference type="ChEBI" id="CHEBI:33019"/>
        <dbReference type="ChEBI" id="CHEBI:58095"/>
        <dbReference type="ChEBI" id="CHEBI:78442"/>
        <dbReference type="ChEBI" id="CHEBI:78531"/>
        <dbReference type="ChEBI" id="CHEBI:456215"/>
        <dbReference type="EC" id="6.1.1.20"/>
    </reaction>
</comment>
<organism evidence="19">
    <name type="scientific">Candida tenuis (strain ATCC 10573 / BCRC 21748 / CBS 615 / JCM 9827 / NBRC 10315 / NRRL Y-1498 / VKM Y-70)</name>
    <name type="common">Yeast</name>
    <name type="synonym">Yamadazyma tenuis</name>
    <dbReference type="NCBI Taxonomy" id="590646"/>
    <lineage>
        <taxon>Eukaryota</taxon>
        <taxon>Fungi</taxon>
        <taxon>Dikarya</taxon>
        <taxon>Ascomycota</taxon>
        <taxon>Saccharomycotina</taxon>
        <taxon>Pichiomycetes</taxon>
        <taxon>Debaryomycetaceae</taxon>
        <taxon>Yamadazyma</taxon>
    </lineage>
</organism>
<dbReference type="GeneID" id="18248488"/>
<dbReference type="Pfam" id="PF17759">
    <property type="entry name" value="tRNA_synthFbeta"/>
    <property type="match status" value="1"/>
</dbReference>
<dbReference type="EMBL" id="GL996528">
    <property type="protein sequence ID" value="EGV61271.1"/>
    <property type="molecule type" value="Genomic_DNA"/>
</dbReference>
<dbReference type="PROSITE" id="PS51483">
    <property type="entry name" value="B5"/>
    <property type="match status" value="1"/>
</dbReference>
<dbReference type="FunFam" id="3.50.40.10:FF:000002">
    <property type="entry name" value="phenylalanine--tRNA ligase beta subunit"/>
    <property type="match status" value="1"/>
</dbReference>
<keyword evidence="13" id="KW-0648">Protein biosynthesis</keyword>
<dbReference type="InterPro" id="IPR009061">
    <property type="entry name" value="DNA-bd_dom_put_sf"/>
</dbReference>
<dbReference type="SUPFAM" id="SSF56037">
    <property type="entry name" value="PheT/TilS domain"/>
    <property type="match status" value="1"/>
</dbReference>
<accession>G3BCF0</accession>
<evidence type="ECO:0000256" key="6">
    <source>
        <dbReference type="ARBA" id="ARBA00017032"/>
    </source>
</evidence>
<dbReference type="Pfam" id="PF03484">
    <property type="entry name" value="B5"/>
    <property type="match status" value="1"/>
</dbReference>
<keyword evidence="9" id="KW-0479">Metal-binding</keyword>
<feature type="domain" description="B5" evidence="17">
    <location>
        <begin position="288"/>
        <end position="366"/>
    </location>
</feature>
<dbReference type="InterPro" id="IPR040659">
    <property type="entry name" value="PhetRS_B1"/>
</dbReference>
<evidence type="ECO:0000256" key="15">
    <source>
        <dbReference type="ARBA" id="ARBA00033189"/>
    </source>
</evidence>
<evidence type="ECO:0000313" key="19">
    <source>
        <dbReference type="Proteomes" id="UP000000707"/>
    </source>
</evidence>
<evidence type="ECO:0000256" key="10">
    <source>
        <dbReference type="ARBA" id="ARBA00022741"/>
    </source>
</evidence>
<dbReference type="InterPro" id="IPR004531">
    <property type="entry name" value="Phe-tRNA-synth_IIc_bsu_arc_euk"/>
</dbReference>
<dbReference type="SUPFAM" id="SSF55681">
    <property type="entry name" value="Class II aaRS and biotin synthetases"/>
    <property type="match status" value="1"/>
</dbReference>
<comment type="subcellular location">
    <subcellularLocation>
        <location evidence="2">Cytoplasm</location>
    </subcellularLocation>
</comment>
<dbReference type="Gene3D" id="3.30.930.10">
    <property type="entry name" value="Bira Bifunctional Protein, Domain 2"/>
    <property type="match status" value="1"/>
</dbReference>
<dbReference type="Gene3D" id="3.50.40.10">
    <property type="entry name" value="Phenylalanyl-trna Synthetase, Chain B, domain 3"/>
    <property type="match status" value="1"/>
</dbReference>
<keyword evidence="14 18" id="KW-0030">Aminoacyl-tRNA synthetase</keyword>
<dbReference type="CDD" id="cd00769">
    <property type="entry name" value="PheRS_beta_core"/>
    <property type="match status" value="1"/>
</dbReference>
<evidence type="ECO:0000256" key="1">
    <source>
        <dbReference type="ARBA" id="ARBA00001946"/>
    </source>
</evidence>
<evidence type="ECO:0000256" key="4">
    <source>
        <dbReference type="ARBA" id="ARBA00011209"/>
    </source>
</evidence>
<keyword evidence="11" id="KW-0067">ATP-binding</keyword>
<dbReference type="SMART" id="SM00874">
    <property type="entry name" value="B5"/>
    <property type="match status" value="1"/>
</dbReference>
<dbReference type="SMART" id="SM00873">
    <property type="entry name" value="B3_4"/>
    <property type="match status" value="1"/>
</dbReference>
<name>G3BCF0_CANTC</name>
<dbReference type="GO" id="GO:0009328">
    <property type="term" value="C:phenylalanine-tRNA ligase complex"/>
    <property type="evidence" value="ECO:0007669"/>
    <property type="project" value="TreeGrafter"/>
</dbReference>
<dbReference type="SUPFAM" id="SSF46955">
    <property type="entry name" value="Putative DNA-binding domain"/>
    <property type="match status" value="2"/>
</dbReference>
<evidence type="ECO:0000259" key="17">
    <source>
        <dbReference type="PROSITE" id="PS51483"/>
    </source>
</evidence>
<dbReference type="GO" id="GO:0004826">
    <property type="term" value="F:phenylalanine-tRNA ligase activity"/>
    <property type="evidence" value="ECO:0007669"/>
    <property type="project" value="UniProtKB-EC"/>
</dbReference>
<dbReference type="GO" id="GO:0005524">
    <property type="term" value="F:ATP binding"/>
    <property type="evidence" value="ECO:0007669"/>
    <property type="project" value="UniProtKB-KW"/>
</dbReference>
<keyword evidence="19" id="KW-1185">Reference proteome</keyword>
<dbReference type="InterPro" id="IPR045864">
    <property type="entry name" value="aa-tRNA-synth_II/BPL/LPL"/>
</dbReference>
<evidence type="ECO:0000256" key="13">
    <source>
        <dbReference type="ARBA" id="ARBA00022917"/>
    </source>
</evidence>
<comment type="subunit">
    <text evidence="4">Tetramer of two alpha and two beta subunits.</text>
</comment>
<evidence type="ECO:0000256" key="9">
    <source>
        <dbReference type="ARBA" id="ARBA00022723"/>
    </source>
</evidence>
<evidence type="ECO:0000256" key="16">
    <source>
        <dbReference type="ARBA" id="ARBA00049255"/>
    </source>
</evidence>
<reference evidence="18 19" key="1">
    <citation type="journal article" date="2011" name="Proc. Natl. Acad. Sci. U.S.A.">
        <title>Comparative genomics of xylose-fermenting fungi for enhanced biofuel production.</title>
        <authorList>
            <person name="Wohlbach D.J."/>
            <person name="Kuo A."/>
            <person name="Sato T.K."/>
            <person name="Potts K.M."/>
            <person name="Salamov A.A."/>
            <person name="LaButti K.M."/>
            <person name="Sun H."/>
            <person name="Clum A."/>
            <person name="Pangilinan J.L."/>
            <person name="Lindquist E.A."/>
            <person name="Lucas S."/>
            <person name="Lapidus A."/>
            <person name="Jin M."/>
            <person name="Gunawan C."/>
            <person name="Balan V."/>
            <person name="Dale B.E."/>
            <person name="Jeffries T.W."/>
            <person name="Zinkel R."/>
            <person name="Barry K.W."/>
            <person name="Grigoriev I.V."/>
            <person name="Gasch A.P."/>
        </authorList>
    </citation>
    <scope>NUCLEOTIDE SEQUENCE [LARGE SCALE GENOMIC DNA]</scope>
    <source>
        <strain evidence="18">ATCC 10573</strain>
        <strain evidence="19">ATCC 10573 / BCRC 21748 / CBS 615 / JCM 9827 / NBRC 10315 / NRRL Y-1498 / VKM Y-70</strain>
    </source>
</reference>
<dbReference type="GO" id="GO:0006432">
    <property type="term" value="P:phenylalanyl-tRNA aminoacylation"/>
    <property type="evidence" value="ECO:0007669"/>
    <property type="project" value="InterPro"/>
</dbReference>
<dbReference type="EC" id="6.1.1.20" evidence="5"/>
<keyword evidence="8" id="KW-0436">Ligase</keyword>
<keyword evidence="10" id="KW-0547">Nucleotide-binding</keyword>
<dbReference type="PANTHER" id="PTHR10947:SF0">
    <property type="entry name" value="PHENYLALANINE--TRNA LIGASE BETA SUBUNIT"/>
    <property type="match status" value="1"/>
</dbReference>
<comment type="cofactor">
    <cofactor evidence="1">
        <name>Mg(2+)</name>
        <dbReference type="ChEBI" id="CHEBI:18420"/>
    </cofactor>
</comment>
<evidence type="ECO:0000256" key="5">
    <source>
        <dbReference type="ARBA" id="ARBA00012814"/>
    </source>
</evidence>
<evidence type="ECO:0000256" key="3">
    <source>
        <dbReference type="ARBA" id="ARBA00007438"/>
    </source>
</evidence>
<dbReference type="EMBL" id="GL996528">
    <property type="protein sequence ID" value="EGV61270.1"/>
    <property type="molecule type" value="Genomic_DNA"/>
</dbReference>
<protein>
    <recommendedName>
        <fullName evidence="6">Phenylalanine--tRNA ligase beta subunit</fullName>
        <ecNumber evidence="5">6.1.1.20</ecNumber>
    </recommendedName>
    <alternativeName>
        <fullName evidence="15">Phenylalanyl-tRNA synthetase beta subunit</fullName>
    </alternativeName>
</protein>
<keyword evidence="7" id="KW-0963">Cytoplasm</keyword>
<dbReference type="FunFam" id="3.30.930.10:FF:000052">
    <property type="entry name" value="Phenylalanyl-tRNA synthetase, beta subunit"/>
    <property type="match status" value="1"/>
</dbReference>
<dbReference type="InterPro" id="IPR041616">
    <property type="entry name" value="PheRS_beta_core"/>
</dbReference>
<dbReference type="eggNOG" id="KOG2472">
    <property type="taxonomic scope" value="Eukaryota"/>
</dbReference>
<dbReference type="HOGENOM" id="CLU_020279_2_0_1"/>
<keyword evidence="12" id="KW-0460">Magnesium</keyword>
<dbReference type="InterPro" id="IPR005147">
    <property type="entry name" value="tRNA_synthase_B5-dom"/>
</dbReference>
<comment type="similarity">
    <text evidence="3">Belongs to the phenylalanyl-tRNA synthetase beta subunit family. Type 2 subfamily.</text>
</comment>
<dbReference type="InterPro" id="IPR020825">
    <property type="entry name" value="Phe-tRNA_synthase-like_B3/B4"/>
</dbReference>
<dbReference type="FunFam" id="3.30.56.10:FF:000006">
    <property type="entry name" value="Phenylalanyl-tRNA synthetase subunit beta"/>
    <property type="match status" value="1"/>
</dbReference>
<evidence type="ECO:0000256" key="14">
    <source>
        <dbReference type="ARBA" id="ARBA00023146"/>
    </source>
</evidence>
<evidence type="ECO:0000256" key="11">
    <source>
        <dbReference type="ARBA" id="ARBA00022840"/>
    </source>
</evidence>
<dbReference type="GO" id="GO:0003723">
    <property type="term" value="F:RNA binding"/>
    <property type="evidence" value="ECO:0007669"/>
    <property type="project" value="InterPro"/>
</dbReference>
<evidence type="ECO:0000256" key="12">
    <source>
        <dbReference type="ARBA" id="ARBA00022842"/>
    </source>
</evidence>
<dbReference type="AlphaFoldDB" id="G3BCF0"/>
<dbReference type="InterPro" id="IPR005146">
    <property type="entry name" value="B3/B4_tRNA-bd"/>
</dbReference>
<dbReference type="Pfam" id="PF03483">
    <property type="entry name" value="B3_4"/>
    <property type="match status" value="1"/>
</dbReference>
<evidence type="ECO:0000313" key="18">
    <source>
        <dbReference type="EMBL" id="EGV61270.1"/>
    </source>
</evidence>
<dbReference type="NCBIfam" id="TIGR00471">
    <property type="entry name" value="pheT_arch"/>
    <property type="match status" value="1"/>
</dbReference>
<gene>
    <name evidence="18" type="ORF">CANTEDRAFT_116884</name>
</gene>
<dbReference type="Proteomes" id="UP000000707">
    <property type="component" value="Unassembled WGS sequence"/>
</dbReference>
<dbReference type="FunFam" id="3.30.56.10:FF:000004">
    <property type="entry name" value="Phenylalanyl-tRNA synthetase, beta subunit"/>
    <property type="match status" value="1"/>
</dbReference>
<proteinExistence type="inferred from homology"/>
<dbReference type="Pfam" id="PF18262">
    <property type="entry name" value="PhetRS_B1"/>
    <property type="match status" value="1"/>
</dbReference>
<evidence type="ECO:0000256" key="2">
    <source>
        <dbReference type="ARBA" id="ARBA00004496"/>
    </source>
</evidence>